<evidence type="ECO:0000313" key="4">
    <source>
        <dbReference type="EMBL" id="KAK3800013.1"/>
    </source>
</evidence>
<dbReference type="InterPro" id="IPR058265">
    <property type="entry name" value="DUF7959"/>
</dbReference>
<proteinExistence type="predicted"/>
<dbReference type="PANTHER" id="PTHR36902">
    <property type="entry name" value="ENRICHED IN SURFACE-LABELED PROTEOME PROTEIN 9"/>
    <property type="match status" value="1"/>
</dbReference>
<protein>
    <submittedName>
        <fullName evidence="4">Uncharacterized protein</fullName>
    </submittedName>
</protein>
<evidence type="ECO:0000313" key="5">
    <source>
        <dbReference type="Proteomes" id="UP001283361"/>
    </source>
</evidence>
<dbReference type="Pfam" id="PF25899">
    <property type="entry name" value="DUF7959"/>
    <property type="match status" value="1"/>
</dbReference>
<dbReference type="EMBL" id="JAWDGP010000505">
    <property type="protein sequence ID" value="KAK3800013.1"/>
    <property type="molecule type" value="Genomic_DNA"/>
</dbReference>
<evidence type="ECO:0000259" key="3">
    <source>
        <dbReference type="Pfam" id="PF25899"/>
    </source>
</evidence>
<comment type="caution">
    <text evidence="4">The sequence shown here is derived from an EMBL/GenBank/DDBJ whole genome shotgun (WGS) entry which is preliminary data.</text>
</comment>
<dbReference type="Pfam" id="PF25898">
    <property type="entry name" value="LolA_2nd_metazoa"/>
    <property type="match status" value="2"/>
</dbReference>
<evidence type="ECO:0000259" key="2">
    <source>
        <dbReference type="Pfam" id="PF25898"/>
    </source>
</evidence>
<gene>
    <name evidence="4" type="ORF">RRG08_035612</name>
</gene>
<name>A0AAE1B5P9_9GAST</name>
<sequence length="676" mass="75244">MNWNWSLPVKTCHSRTFSLSCGPRSTLKMATGNLFLLAVATILVGWACVVEGAGGRNDSFCTKPKPAVDPATGTKLKPPNKPILSSNFETHIVLNIISGKMTKEFHQYYSFDQDHSVIDEREYGHREYGYAQYSTGELLVVTPADLKCTVTNLSTSEQRFIFGYKKSHNKGHLPSPEAVLHILQPEDDSVEIYVGKQTARGIPCDVWYSCTYWEDMKSTMDIHWYFSDPQKWKPSDGSASVPVRARVKGVRYNELGQPRQFDHNYDFIHWKNRITRPGYYQTPKGAACPGRILTKQAPTLPDQFSFTLEQVDRTVGLITFIREKFDVKRKLFRFQMRARGKKTDLFGDNVLDEIHDFNTGVAYIIDTARGNCSVSPIEENDLDDTSDSQGHVTMRTAAELLLLAGTGQKPVYTGSRTIRGIDCDVWVAKRVNYPPGTKLNATWEWAFVNASWVYTDQGSNPLPKGGTLMQLSLTQGYKTVTYYNIYNFRQDPLSFSHFDISPCYENRKRRIFSISFPGTSASTIAVNLQYFKDGVVQQIAALTGLSPLRVGSLQVNFENVVKVTFEILDKTPIPGDVKTVKQEVDLAKAGDAIYKAVRTNKFSVPIVSANGTQIAQPISADPNSIVEKEYTQAVAVDAGYSKGVTATVSVVMVLVGMTAGGGGAFVFNKRMPGKAV</sequence>
<dbReference type="AlphaFoldDB" id="A0AAE1B5P9"/>
<feature type="domain" description="DUF7959" evidence="3">
    <location>
        <begin position="525"/>
        <end position="615"/>
    </location>
</feature>
<keyword evidence="1" id="KW-0812">Transmembrane</keyword>
<keyword evidence="5" id="KW-1185">Reference proteome</keyword>
<organism evidence="4 5">
    <name type="scientific">Elysia crispata</name>
    <name type="common">lettuce slug</name>
    <dbReference type="NCBI Taxonomy" id="231223"/>
    <lineage>
        <taxon>Eukaryota</taxon>
        <taxon>Metazoa</taxon>
        <taxon>Spiralia</taxon>
        <taxon>Lophotrochozoa</taxon>
        <taxon>Mollusca</taxon>
        <taxon>Gastropoda</taxon>
        <taxon>Heterobranchia</taxon>
        <taxon>Euthyneura</taxon>
        <taxon>Panpulmonata</taxon>
        <taxon>Sacoglossa</taxon>
        <taxon>Placobranchoidea</taxon>
        <taxon>Plakobranchidae</taxon>
        <taxon>Elysia</taxon>
    </lineage>
</organism>
<dbReference type="Proteomes" id="UP001283361">
    <property type="component" value="Unassembled WGS sequence"/>
</dbReference>
<feature type="domain" description="LolA-like" evidence="2">
    <location>
        <begin position="283"/>
        <end position="504"/>
    </location>
</feature>
<dbReference type="PANTHER" id="PTHR36902:SF1">
    <property type="entry name" value="ENRICHED IN SURFACE-LABELED PROTEOME PROTEIN 9"/>
    <property type="match status" value="1"/>
</dbReference>
<dbReference type="InterPro" id="IPR058831">
    <property type="entry name" value="LolA-like_dom_2nd"/>
</dbReference>
<evidence type="ECO:0000256" key="1">
    <source>
        <dbReference type="SAM" id="Phobius"/>
    </source>
</evidence>
<keyword evidence="1" id="KW-0472">Membrane</keyword>
<feature type="domain" description="LolA-like" evidence="2">
    <location>
        <begin position="78"/>
        <end position="261"/>
    </location>
</feature>
<feature type="transmembrane region" description="Helical" evidence="1">
    <location>
        <begin position="646"/>
        <end position="667"/>
    </location>
</feature>
<reference evidence="4" key="1">
    <citation type="journal article" date="2023" name="G3 (Bethesda)">
        <title>A reference genome for the long-term kleptoplast-retaining sea slug Elysia crispata morphotype clarki.</title>
        <authorList>
            <person name="Eastman K.E."/>
            <person name="Pendleton A.L."/>
            <person name="Shaikh M.A."/>
            <person name="Suttiyut T."/>
            <person name="Ogas R."/>
            <person name="Tomko P."/>
            <person name="Gavelis G."/>
            <person name="Widhalm J.R."/>
            <person name="Wisecaver J.H."/>
        </authorList>
    </citation>
    <scope>NUCLEOTIDE SEQUENCE</scope>
    <source>
        <strain evidence="4">ECLA1</strain>
    </source>
</reference>
<keyword evidence="1" id="KW-1133">Transmembrane helix</keyword>
<accession>A0AAE1B5P9</accession>